<accession>A0AAD9SVU4</accession>
<evidence type="ECO:0000256" key="2">
    <source>
        <dbReference type="ARBA" id="ARBA00004325"/>
    </source>
</evidence>
<organism evidence="11 12">
    <name type="scientific">Diplocarpon rosae</name>
    <dbReference type="NCBI Taxonomy" id="946125"/>
    <lineage>
        <taxon>Eukaryota</taxon>
        <taxon>Fungi</taxon>
        <taxon>Dikarya</taxon>
        <taxon>Ascomycota</taxon>
        <taxon>Pezizomycotina</taxon>
        <taxon>Leotiomycetes</taxon>
        <taxon>Helotiales</taxon>
        <taxon>Drepanopezizaceae</taxon>
        <taxon>Diplocarpon</taxon>
    </lineage>
</organism>
<comment type="caution">
    <text evidence="11">The sequence shown here is derived from an EMBL/GenBank/DDBJ whole genome shotgun (WGS) entry which is preliminary data.</text>
</comment>
<feature type="domain" description="HIG1" evidence="10">
    <location>
        <begin position="6"/>
        <end position="97"/>
    </location>
</feature>
<dbReference type="EMBL" id="JAUBYV010000012">
    <property type="protein sequence ID" value="KAK2623615.1"/>
    <property type="molecule type" value="Genomic_DNA"/>
</dbReference>
<dbReference type="GO" id="GO:0097250">
    <property type="term" value="P:mitochondrial respirasome assembly"/>
    <property type="evidence" value="ECO:0007669"/>
    <property type="project" value="TreeGrafter"/>
</dbReference>
<name>A0AAD9SVU4_9HELO</name>
<feature type="region of interest" description="Disordered" evidence="9">
    <location>
        <begin position="137"/>
        <end position="166"/>
    </location>
</feature>
<evidence type="ECO:0000256" key="3">
    <source>
        <dbReference type="ARBA" id="ARBA00009366"/>
    </source>
</evidence>
<dbReference type="GO" id="GO:0031966">
    <property type="term" value="C:mitochondrial membrane"/>
    <property type="evidence" value="ECO:0007669"/>
    <property type="project" value="UniProtKB-SubCell"/>
</dbReference>
<evidence type="ECO:0000259" key="10">
    <source>
        <dbReference type="PROSITE" id="PS51503"/>
    </source>
</evidence>
<comment type="subunit">
    <text evidence="4">Associates with the respiratory chain complex III/complex IV supercomplex.</text>
</comment>
<reference evidence="11" key="1">
    <citation type="submission" date="2023-06" db="EMBL/GenBank/DDBJ databases">
        <title>Draft genome of Marssonina rosae.</title>
        <authorList>
            <person name="Cheng Q."/>
        </authorList>
    </citation>
    <scope>NUCLEOTIDE SEQUENCE</scope>
    <source>
        <strain evidence="11">R4</strain>
    </source>
</reference>
<protein>
    <recommendedName>
        <fullName evidence="10">HIG1 domain-containing protein</fullName>
    </recommendedName>
</protein>
<sequence length="202" mass="23501">MSSSPLPSSFDGNSDFYEESRWQKFSRRLKEEPLIPFGCALTCWALFQASRSIRAGDPHRTNRMFRARIYAQGFTLLAMVGGSMYWQTDRQKRKEFDEVVAERKAKEKNEAWIRELEARDAEEKEIKAERQRRLDRLERRRRDIEEKTHTPSDDGKTHAKEDKKEVVDAIVESGKGAKSMVDEKEQKKGIVESASSLVWGKK</sequence>
<evidence type="ECO:0000256" key="6">
    <source>
        <dbReference type="ARBA" id="ARBA00022989"/>
    </source>
</evidence>
<evidence type="ECO:0000256" key="1">
    <source>
        <dbReference type="ARBA" id="ARBA00002584"/>
    </source>
</evidence>
<dbReference type="AlphaFoldDB" id="A0AAD9SVU4"/>
<keyword evidence="12" id="KW-1185">Reference proteome</keyword>
<evidence type="ECO:0000313" key="12">
    <source>
        <dbReference type="Proteomes" id="UP001285354"/>
    </source>
</evidence>
<comment type="subcellular location">
    <subcellularLocation>
        <location evidence="2">Mitochondrion membrane</location>
    </subcellularLocation>
</comment>
<evidence type="ECO:0000256" key="4">
    <source>
        <dbReference type="ARBA" id="ARBA00011565"/>
    </source>
</evidence>
<evidence type="ECO:0000256" key="8">
    <source>
        <dbReference type="ARBA" id="ARBA00023136"/>
    </source>
</evidence>
<dbReference type="PROSITE" id="PS51503">
    <property type="entry name" value="HIG1"/>
    <property type="match status" value="1"/>
</dbReference>
<keyword evidence="7" id="KW-0496">Mitochondrion</keyword>
<dbReference type="InterPro" id="IPR050355">
    <property type="entry name" value="RCF1"/>
</dbReference>
<keyword evidence="8" id="KW-0472">Membrane</keyword>
<comment type="similarity">
    <text evidence="3">Belongs to the RCF1 family.</text>
</comment>
<dbReference type="PANTHER" id="PTHR12297:SF3">
    <property type="entry name" value="HIG1 DOMAIN FAMILY MEMBER 1A"/>
    <property type="match status" value="1"/>
</dbReference>
<dbReference type="Gene3D" id="6.10.140.1320">
    <property type="match status" value="1"/>
</dbReference>
<keyword evidence="6" id="KW-1133">Transmembrane helix</keyword>
<dbReference type="Proteomes" id="UP001285354">
    <property type="component" value="Unassembled WGS sequence"/>
</dbReference>
<dbReference type="PANTHER" id="PTHR12297">
    <property type="entry name" value="HYPOXIA-INDUCBILE GENE 1 HIG1 -RELATED"/>
    <property type="match status" value="1"/>
</dbReference>
<evidence type="ECO:0000256" key="7">
    <source>
        <dbReference type="ARBA" id="ARBA00023128"/>
    </source>
</evidence>
<keyword evidence="5" id="KW-0812">Transmembrane</keyword>
<dbReference type="InterPro" id="IPR007667">
    <property type="entry name" value="Hypoxia_induced_domain"/>
</dbReference>
<evidence type="ECO:0000313" key="11">
    <source>
        <dbReference type="EMBL" id="KAK2623615.1"/>
    </source>
</evidence>
<evidence type="ECO:0000256" key="9">
    <source>
        <dbReference type="SAM" id="MobiDB-lite"/>
    </source>
</evidence>
<comment type="function">
    <text evidence="1">Cytochrome c oxidase subunit which plays a role in assembly of respiratory supercomplexes.</text>
</comment>
<evidence type="ECO:0000256" key="5">
    <source>
        <dbReference type="ARBA" id="ARBA00022692"/>
    </source>
</evidence>
<gene>
    <name evidence="11" type="ORF">QTJ16_006796</name>
</gene>
<proteinExistence type="inferred from homology"/>
<dbReference type="Pfam" id="PF04588">
    <property type="entry name" value="HIG_1_N"/>
    <property type="match status" value="1"/>
</dbReference>